<reference evidence="2" key="1">
    <citation type="submission" date="2021-08" db="EMBL/GenBank/DDBJ databases">
        <title>Genome of a novel bacterium of the phylum Verrucomicrobia, Oleiharenicola sp. KSB-15.</title>
        <authorList>
            <person name="Chung J.-H."/>
            <person name="Ahn J.-H."/>
            <person name="Yoon Y."/>
            <person name="Kim D.-Y."/>
            <person name="An S.-H."/>
            <person name="Park I."/>
            <person name="Yeon J."/>
        </authorList>
    </citation>
    <scope>NUCLEOTIDE SEQUENCE</scope>
    <source>
        <strain evidence="2">KSB-15</strain>
    </source>
</reference>
<dbReference type="RefSeq" id="WP_220164599.1">
    <property type="nucleotide sequence ID" value="NZ_CP080507.1"/>
</dbReference>
<organism evidence="2 3">
    <name type="scientific">Horticoccus luteus</name>
    <dbReference type="NCBI Taxonomy" id="2862869"/>
    <lineage>
        <taxon>Bacteria</taxon>
        <taxon>Pseudomonadati</taxon>
        <taxon>Verrucomicrobiota</taxon>
        <taxon>Opitutia</taxon>
        <taxon>Opitutales</taxon>
        <taxon>Opitutaceae</taxon>
        <taxon>Horticoccus</taxon>
    </lineage>
</organism>
<gene>
    <name evidence="2" type="ORF">K0B96_05230</name>
</gene>
<evidence type="ECO:0000256" key="1">
    <source>
        <dbReference type="SAM" id="Phobius"/>
    </source>
</evidence>
<protein>
    <submittedName>
        <fullName evidence="2">Uncharacterized protein</fullName>
    </submittedName>
</protein>
<dbReference type="EMBL" id="CP080507">
    <property type="protein sequence ID" value="QYM80023.1"/>
    <property type="molecule type" value="Genomic_DNA"/>
</dbReference>
<evidence type="ECO:0000313" key="2">
    <source>
        <dbReference type="EMBL" id="QYM80023.1"/>
    </source>
</evidence>
<proteinExistence type="predicted"/>
<keyword evidence="3" id="KW-1185">Reference proteome</keyword>
<sequence>MNFSDRHLRFGWWSLFSFLALGVVLETLHGFKIGWYLDVSNEMRRLMFTLAHAHGTLFAVVNIAVALTLRTVAGINFTRAASLSLLWGSVLLPIGFLLGGVTVHEGDPGLGVVLVPIGALLLLFGVGSFAHAVSQAGRATAKPVKR</sequence>
<keyword evidence="1" id="KW-0812">Transmembrane</keyword>
<dbReference type="Proteomes" id="UP000825051">
    <property type="component" value="Chromosome"/>
</dbReference>
<dbReference type="KEGG" id="ole:K0B96_05230"/>
<dbReference type="AlphaFoldDB" id="A0A8F9TXF1"/>
<keyword evidence="1" id="KW-1133">Transmembrane helix</keyword>
<feature type="transmembrane region" description="Helical" evidence="1">
    <location>
        <begin position="81"/>
        <end position="103"/>
    </location>
</feature>
<feature type="transmembrane region" description="Helical" evidence="1">
    <location>
        <begin position="109"/>
        <end position="133"/>
    </location>
</feature>
<keyword evidence="1" id="KW-0472">Membrane</keyword>
<feature type="transmembrane region" description="Helical" evidence="1">
    <location>
        <begin position="46"/>
        <end position="69"/>
    </location>
</feature>
<accession>A0A8F9TXF1</accession>
<evidence type="ECO:0000313" key="3">
    <source>
        <dbReference type="Proteomes" id="UP000825051"/>
    </source>
</evidence>
<name>A0A8F9TXF1_9BACT</name>